<dbReference type="InterPro" id="IPR050249">
    <property type="entry name" value="Pseudomonas-type_ThrB"/>
</dbReference>
<proteinExistence type="inferred from homology"/>
<keyword evidence="4" id="KW-1185">Reference proteome</keyword>
<sequence>MYNEQEKSIMKVIVEKYPVQLDSIRKITNEMYQLTGDQHEYFARITNYRSFEEQLEEIKLLSYLSAHGVGVPSVVPSKGGKMVEKAEFPTEQYIVLFRKANGIHLPRSRWDCDVFLELGREIGKLHRFTSAYECHNKVDYLIDWHESEEYSFLKYIPEEETTIREISRKILSEIHQIPKNRDNYGLLHGDIWLENVLVTDSSDITIIDFQDCEKHFYIYDLVVPIYSALEFSYAGNGNIKEYGQSIAKSMFKGYLEENRLPVEMIEKLPLFFKLKELFEYNLMHMYWNMESLAEEQVRILNHYRIRLESNYPVISLDPRDLMNLDGVK</sequence>
<dbReference type="PANTHER" id="PTHR21064:SF6">
    <property type="entry name" value="AMINOGLYCOSIDE PHOSPHOTRANSFERASE DOMAIN-CONTAINING PROTEIN"/>
    <property type="match status" value="1"/>
</dbReference>
<comment type="similarity">
    <text evidence="1">Belongs to the pseudomonas-type ThrB family.</text>
</comment>
<evidence type="ECO:0000259" key="2">
    <source>
        <dbReference type="Pfam" id="PF01636"/>
    </source>
</evidence>
<protein>
    <submittedName>
        <fullName evidence="3">Protein kinase</fullName>
    </submittedName>
</protein>
<evidence type="ECO:0000313" key="3">
    <source>
        <dbReference type="EMBL" id="OPA75223.1"/>
    </source>
</evidence>
<dbReference type="PANTHER" id="PTHR21064">
    <property type="entry name" value="AMINOGLYCOSIDE PHOSPHOTRANSFERASE DOMAIN-CONTAINING PROTEIN-RELATED"/>
    <property type="match status" value="1"/>
</dbReference>
<dbReference type="Gene3D" id="3.90.1200.10">
    <property type="match status" value="1"/>
</dbReference>
<dbReference type="OrthoDB" id="4030632at2"/>
<dbReference type="GO" id="GO:0009088">
    <property type="term" value="P:threonine biosynthetic process"/>
    <property type="evidence" value="ECO:0007669"/>
    <property type="project" value="TreeGrafter"/>
</dbReference>
<dbReference type="Proteomes" id="UP000190188">
    <property type="component" value="Unassembled WGS sequence"/>
</dbReference>
<dbReference type="STRING" id="1324314.BVG16_21730"/>
<dbReference type="SUPFAM" id="SSF56112">
    <property type="entry name" value="Protein kinase-like (PK-like)"/>
    <property type="match status" value="1"/>
</dbReference>
<evidence type="ECO:0000313" key="4">
    <source>
        <dbReference type="Proteomes" id="UP000190188"/>
    </source>
</evidence>
<dbReference type="EMBL" id="MSZX01000009">
    <property type="protein sequence ID" value="OPA75223.1"/>
    <property type="molecule type" value="Genomic_DNA"/>
</dbReference>
<feature type="domain" description="Aminoglycoside phosphotransferase" evidence="2">
    <location>
        <begin position="28"/>
        <end position="223"/>
    </location>
</feature>
<dbReference type="AlphaFoldDB" id="A0A1T2X6K2"/>
<organism evidence="3 4">
    <name type="scientific">Paenibacillus selenitireducens</name>
    <dbReference type="NCBI Taxonomy" id="1324314"/>
    <lineage>
        <taxon>Bacteria</taxon>
        <taxon>Bacillati</taxon>
        <taxon>Bacillota</taxon>
        <taxon>Bacilli</taxon>
        <taxon>Bacillales</taxon>
        <taxon>Paenibacillaceae</taxon>
        <taxon>Paenibacillus</taxon>
    </lineage>
</organism>
<keyword evidence="3" id="KW-0418">Kinase</keyword>
<gene>
    <name evidence="3" type="ORF">BVG16_21730</name>
</gene>
<evidence type="ECO:0000256" key="1">
    <source>
        <dbReference type="ARBA" id="ARBA00038240"/>
    </source>
</evidence>
<dbReference type="Pfam" id="PF01636">
    <property type="entry name" value="APH"/>
    <property type="match status" value="1"/>
</dbReference>
<dbReference type="InterPro" id="IPR011009">
    <property type="entry name" value="Kinase-like_dom_sf"/>
</dbReference>
<name>A0A1T2X6K2_9BACL</name>
<dbReference type="RefSeq" id="WP_078501299.1">
    <property type="nucleotide sequence ID" value="NZ_MSZX01000009.1"/>
</dbReference>
<keyword evidence="3" id="KW-0808">Transferase</keyword>
<comment type="caution">
    <text evidence="3">The sequence shown here is derived from an EMBL/GenBank/DDBJ whole genome shotgun (WGS) entry which is preliminary data.</text>
</comment>
<dbReference type="Gene3D" id="3.30.200.20">
    <property type="entry name" value="Phosphorylase Kinase, domain 1"/>
    <property type="match status" value="1"/>
</dbReference>
<accession>A0A1T2X6K2</accession>
<reference evidence="3 4" key="1">
    <citation type="submission" date="2017-01" db="EMBL/GenBank/DDBJ databases">
        <title>Genome analysis of Paenibacillus selenitrireducens ES3-24.</title>
        <authorList>
            <person name="Xu D."/>
            <person name="Yao R."/>
            <person name="Zheng S."/>
        </authorList>
    </citation>
    <scope>NUCLEOTIDE SEQUENCE [LARGE SCALE GENOMIC DNA]</scope>
    <source>
        <strain evidence="3 4">ES3-24</strain>
    </source>
</reference>
<dbReference type="InterPro" id="IPR002575">
    <property type="entry name" value="Aminoglycoside_PTrfase"/>
</dbReference>
<dbReference type="GO" id="GO:0004413">
    <property type="term" value="F:homoserine kinase activity"/>
    <property type="evidence" value="ECO:0007669"/>
    <property type="project" value="TreeGrafter"/>
</dbReference>